<dbReference type="PANTHER" id="PTHR19288:SF95">
    <property type="entry name" value="D-GLYCEROL 3-PHOSPHATE PHOSPHATASE"/>
    <property type="match status" value="1"/>
</dbReference>
<dbReference type="SUPFAM" id="SSF56784">
    <property type="entry name" value="HAD-like"/>
    <property type="match status" value="1"/>
</dbReference>
<dbReference type="InterPro" id="IPR006357">
    <property type="entry name" value="HAD-SF_hydro_IIA"/>
</dbReference>
<dbReference type="InterPro" id="IPR041065">
    <property type="entry name" value="GNAT-like"/>
</dbReference>
<gene>
    <name evidence="2" type="ORF">AGRA3207_000682</name>
</gene>
<dbReference type="RefSeq" id="WP_231333095.1">
    <property type="nucleotide sequence ID" value="NZ_CP059572.1"/>
</dbReference>
<dbReference type="InterPro" id="IPR023214">
    <property type="entry name" value="HAD_sf"/>
</dbReference>
<evidence type="ECO:0000313" key="2">
    <source>
        <dbReference type="EMBL" id="QXJ20046.1"/>
    </source>
</evidence>
<proteinExistence type="predicted"/>
<accession>A0ABX8QMS0</accession>
<evidence type="ECO:0000259" key="1">
    <source>
        <dbReference type="Pfam" id="PF18407"/>
    </source>
</evidence>
<dbReference type="GO" id="GO:0016787">
    <property type="term" value="F:hydrolase activity"/>
    <property type="evidence" value="ECO:0007669"/>
    <property type="project" value="UniProtKB-KW"/>
</dbReference>
<keyword evidence="3" id="KW-1185">Reference proteome</keyword>
<dbReference type="NCBIfam" id="TIGR01460">
    <property type="entry name" value="HAD-SF-IIA"/>
    <property type="match status" value="1"/>
</dbReference>
<dbReference type="Pfam" id="PF13242">
    <property type="entry name" value="Hydrolase_like"/>
    <property type="match status" value="1"/>
</dbReference>
<dbReference type="Proteomes" id="UP001049518">
    <property type="component" value="Chromosome"/>
</dbReference>
<sequence length="338" mass="34453">MTKGSDRPLSEAYDVALLDLDGVVYIGRRPVRAAAESLAKARAAGQRLAFVTNNASRTPSAVAALLTDVGVPASADDVVTSAQAAARLLAERLPAGAKVLVVGGMGLRQALYAQGLRPVSRASEGPAAVVQGFTPGVTYDQLSEGARAVGEGALFVGSNGDLTIPGGDGPPNPGNGALLRVISSSTGVEPIVTGKPERPLHQESIRRTGARRPLVVGDRLDTDIEGAHNGGADSLLVLTGVTGPLQVLTAPPRQRPSYLAPDLTGLLVTHPEPVRDGEGHHCGGWTAREDGGRLTLTGSGDPYDGLRALASAAWEDGARPAAESLTGALDALGLPHGP</sequence>
<dbReference type="EMBL" id="CP059572">
    <property type="protein sequence ID" value="QXJ20046.1"/>
    <property type="molecule type" value="Genomic_DNA"/>
</dbReference>
<dbReference type="PANTHER" id="PTHR19288">
    <property type="entry name" value="4-NITROPHENYLPHOSPHATASE-RELATED"/>
    <property type="match status" value="1"/>
</dbReference>
<name>A0ABX8QMS0_9ACTN</name>
<keyword evidence="2" id="KW-0378">Hydrolase</keyword>
<dbReference type="Pfam" id="PF13344">
    <property type="entry name" value="Hydrolase_6"/>
    <property type="match status" value="1"/>
</dbReference>
<protein>
    <submittedName>
        <fullName evidence="2">HAD-IIA family hydrolase</fullName>
    </submittedName>
</protein>
<reference evidence="2" key="1">
    <citation type="submission" date="2020-07" db="EMBL/GenBank/DDBJ databases">
        <authorList>
            <person name="Tarantini F.S."/>
            <person name="Hong K.W."/>
            <person name="Chan K.G."/>
        </authorList>
    </citation>
    <scope>NUCLEOTIDE SEQUENCE</scope>
    <source>
        <strain evidence="2">32-07</strain>
    </source>
</reference>
<dbReference type="Pfam" id="PF18407">
    <property type="entry name" value="GNAT_like"/>
    <property type="match status" value="1"/>
</dbReference>
<organism evidence="2 3">
    <name type="scientific">Actinomadura graeca</name>
    <dbReference type="NCBI Taxonomy" id="2750812"/>
    <lineage>
        <taxon>Bacteria</taxon>
        <taxon>Bacillati</taxon>
        <taxon>Actinomycetota</taxon>
        <taxon>Actinomycetes</taxon>
        <taxon>Streptosporangiales</taxon>
        <taxon>Thermomonosporaceae</taxon>
        <taxon>Actinomadura</taxon>
    </lineage>
</organism>
<dbReference type="InterPro" id="IPR036412">
    <property type="entry name" value="HAD-like_sf"/>
</dbReference>
<dbReference type="Gene3D" id="3.40.50.1000">
    <property type="entry name" value="HAD superfamily/HAD-like"/>
    <property type="match status" value="2"/>
</dbReference>
<feature type="domain" description="GCN5-related N-acetyltransferase-like" evidence="1">
    <location>
        <begin position="282"/>
        <end position="334"/>
    </location>
</feature>
<evidence type="ECO:0000313" key="3">
    <source>
        <dbReference type="Proteomes" id="UP001049518"/>
    </source>
</evidence>